<name>A0A8J7MQH1_9RHOB</name>
<evidence type="ECO:0000313" key="1">
    <source>
        <dbReference type="EMBL" id="MBL4929340.1"/>
    </source>
</evidence>
<reference evidence="1" key="1">
    <citation type="submission" date="2021-01" db="EMBL/GenBank/DDBJ databases">
        <title>Genome seq and assembly of Tabrizicola sp. KVB23.</title>
        <authorList>
            <person name="Chhetri G."/>
        </authorList>
    </citation>
    <scope>NUCLEOTIDE SEQUENCE</scope>
    <source>
        <strain evidence="1">KVB23</strain>
    </source>
</reference>
<dbReference type="EMBL" id="JAESVP010000007">
    <property type="protein sequence ID" value="MBL4929340.1"/>
    <property type="molecule type" value="Genomic_DNA"/>
</dbReference>
<dbReference type="Proteomes" id="UP000619033">
    <property type="component" value="Unassembled WGS sequence"/>
</dbReference>
<evidence type="ECO:0000313" key="2">
    <source>
        <dbReference type="Proteomes" id="UP000619033"/>
    </source>
</evidence>
<dbReference type="AlphaFoldDB" id="A0A8J7MQH1"/>
<proteinExistence type="predicted"/>
<comment type="caution">
    <text evidence="1">The sequence shown here is derived from an EMBL/GenBank/DDBJ whole genome shotgun (WGS) entry which is preliminary data.</text>
</comment>
<accession>A0A8J7MQH1</accession>
<sequence>MISTWEKNSLTIRCTVTEDGDPNGPAPAPQDLTGATVTASLLPMKDGAAPVSGIVTMDDASAGKVIVRFAKGDLDFGRRNRTECRLQVDVDLDGEFQTVIEERVLVNGSN</sequence>
<protein>
    <submittedName>
        <fullName evidence="1">Uncharacterized protein</fullName>
    </submittedName>
</protein>
<keyword evidence="2" id="KW-1185">Reference proteome</keyword>
<dbReference type="RefSeq" id="WP_202661875.1">
    <property type="nucleotide sequence ID" value="NZ_JAESVP010000007.1"/>
</dbReference>
<gene>
    <name evidence="1" type="ORF">JI744_14630</name>
</gene>
<organism evidence="1 2">
    <name type="scientific">Fuscibacter oryzae</name>
    <dbReference type="NCBI Taxonomy" id="2803939"/>
    <lineage>
        <taxon>Bacteria</taxon>
        <taxon>Pseudomonadati</taxon>
        <taxon>Pseudomonadota</taxon>
        <taxon>Alphaproteobacteria</taxon>
        <taxon>Rhodobacterales</taxon>
        <taxon>Paracoccaceae</taxon>
        <taxon>Fuscibacter</taxon>
    </lineage>
</organism>